<accession>A0ABW4T8Y7</accession>
<evidence type="ECO:0000313" key="2">
    <source>
        <dbReference type="Proteomes" id="UP001597368"/>
    </source>
</evidence>
<organism evidence="1 2">
    <name type="scientific">Nonomuraea mangrovi</name>
    <dbReference type="NCBI Taxonomy" id="2316207"/>
    <lineage>
        <taxon>Bacteria</taxon>
        <taxon>Bacillati</taxon>
        <taxon>Actinomycetota</taxon>
        <taxon>Actinomycetes</taxon>
        <taxon>Streptosporangiales</taxon>
        <taxon>Streptosporangiaceae</taxon>
        <taxon>Nonomuraea</taxon>
    </lineage>
</organism>
<proteinExistence type="predicted"/>
<name>A0ABW4T8Y7_9ACTN</name>
<dbReference type="EMBL" id="JBHUFV010000068">
    <property type="protein sequence ID" value="MFD1938468.1"/>
    <property type="molecule type" value="Genomic_DNA"/>
</dbReference>
<protein>
    <submittedName>
        <fullName evidence="1">Uncharacterized protein</fullName>
    </submittedName>
</protein>
<comment type="caution">
    <text evidence="1">The sequence shown here is derived from an EMBL/GenBank/DDBJ whole genome shotgun (WGS) entry which is preliminary data.</text>
</comment>
<dbReference type="RefSeq" id="WP_379580506.1">
    <property type="nucleotide sequence ID" value="NZ_JBHUFV010000068.1"/>
</dbReference>
<gene>
    <name evidence="1" type="ORF">ACFSKW_44040</name>
</gene>
<reference evidence="2" key="1">
    <citation type="journal article" date="2019" name="Int. J. Syst. Evol. Microbiol.">
        <title>The Global Catalogue of Microorganisms (GCM) 10K type strain sequencing project: providing services to taxonomists for standard genome sequencing and annotation.</title>
        <authorList>
            <consortium name="The Broad Institute Genomics Platform"/>
            <consortium name="The Broad Institute Genome Sequencing Center for Infectious Disease"/>
            <person name="Wu L."/>
            <person name="Ma J."/>
        </authorList>
    </citation>
    <scope>NUCLEOTIDE SEQUENCE [LARGE SCALE GENOMIC DNA]</scope>
    <source>
        <strain evidence="2">ICMP 6774ER</strain>
    </source>
</reference>
<keyword evidence="2" id="KW-1185">Reference proteome</keyword>
<sequence>MSAPGDLSPQRSLEITRAYVGAFFDLHLKGRKQPLLDGPSPADPEVAFHSP</sequence>
<dbReference type="Proteomes" id="UP001597368">
    <property type="component" value="Unassembled WGS sequence"/>
</dbReference>
<evidence type="ECO:0000313" key="1">
    <source>
        <dbReference type="EMBL" id="MFD1938468.1"/>
    </source>
</evidence>